<evidence type="ECO:0000256" key="3">
    <source>
        <dbReference type="ARBA" id="ARBA00022801"/>
    </source>
</evidence>
<keyword evidence="3 6" id="KW-0378">Hydrolase</keyword>
<organism evidence="9 10">
    <name type="scientific">Siphonobacter aquaeclarae</name>
    <dbReference type="NCBI Taxonomy" id="563176"/>
    <lineage>
        <taxon>Bacteria</taxon>
        <taxon>Pseudomonadati</taxon>
        <taxon>Bacteroidota</taxon>
        <taxon>Cytophagia</taxon>
        <taxon>Cytophagales</taxon>
        <taxon>Cytophagaceae</taxon>
        <taxon>Siphonobacter</taxon>
    </lineage>
</organism>
<evidence type="ECO:0000256" key="6">
    <source>
        <dbReference type="RuleBase" id="RU361187"/>
    </source>
</evidence>
<feature type="chain" id="PRO_5011523945" evidence="8">
    <location>
        <begin position="18"/>
        <end position="345"/>
    </location>
</feature>
<dbReference type="InterPro" id="IPR023296">
    <property type="entry name" value="Glyco_hydro_beta-prop_sf"/>
</dbReference>
<dbReference type="InterPro" id="IPR006710">
    <property type="entry name" value="Glyco_hydro_43"/>
</dbReference>
<evidence type="ECO:0000256" key="8">
    <source>
        <dbReference type="SAM" id="SignalP"/>
    </source>
</evidence>
<dbReference type="AlphaFoldDB" id="A0A1G9R2T2"/>
<name>A0A1G9R2T2_9BACT</name>
<feature type="signal peptide" evidence="8">
    <location>
        <begin position="1"/>
        <end position="17"/>
    </location>
</feature>
<dbReference type="InterPro" id="IPR016828">
    <property type="entry name" value="Alpha-L-arabinofuranosidase"/>
</dbReference>
<comment type="similarity">
    <text evidence="1 6">Belongs to the glycosyl hydrolase 43 family.</text>
</comment>
<dbReference type="PIRSF" id="PIRSF025414">
    <property type="entry name" value="Alpha-L-arabinofuranosidase"/>
    <property type="match status" value="1"/>
</dbReference>
<keyword evidence="4 6" id="KW-0326">Glycosidase</keyword>
<gene>
    <name evidence="9" type="ORF">SAMN04488090_2712</name>
</gene>
<dbReference type="Gene3D" id="2.115.10.20">
    <property type="entry name" value="Glycosyl hydrolase domain, family 43"/>
    <property type="match status" value="1"/>
</dbReference>
<sequence>MLFRMLSLLLLSSVSFAQTFTNPLLPSGPDPWSTYVDGYYYYMHTTGNSLKLWKTRSLTELPKAETKVIWTPPAGGPHSKDIWAPEIHRIDGKWYVYFTAGDGKSGDNRRLWVLENASADPLQGSWEMKGQLTDASNQWAIDGSVFEHRGKYYLIWSGWEKKVSTDETQNIYIARLKNPWTVETERTLLSRPELPWERNWSNTAGWKPKIPVLVNEGPQFLAHGKKLFIVYSASACWTNTYALGMLSAKDDADLLKASSWTKSQEPVFQQSAENQVFGTGHNSFFKSPDGKEDWILYHANSASDQGCGGTRSPRAQKITWNKDGTPSFGKPIPSGQAIPLPSGTR</sequence>
<evidence type="ECO:0000256" key="5">
    <source>
        <dbReference type="PIRSR" id="PIRSR606710-2"/>
    </source>
</evidence>
<proteinExistence type="inferred from homology"/>
<evidence type="ECO:0000313" key="9">
    <source>
        <dbReference type="EMBL" id="SDM17612.1"/>
    </source>
</evidence>
<feature type="region of interest" description="Disordered" evidence="7">
    <location>
        <begin position="305"/>
        <end position="345"/>
    </location>
</feature>
<dbReference type="PANTHER" id="PTHR43817">
    <property type="entry name" value="GLYCOSYL HYDROLASE"/>
    <property type="match status" value="1"/>
</dbReference>
<dbReference type="Pfam" id="PF04616">
    <property type="entry name" value="Glyco_hydro_43"/>
    <property type="match status" value="1"/>
</dbReference>
<evidence type="ECO:0000313" key="10">
    <source>
        <dbReference type="Proteomes" id="UP000198901"/>
    </source>
</evidence>
<evidence type="ECO:0000256" key="7">
    <source>
        <dbReference type="SAM" id="MobiDB-lite"/>
    </source>
</evidence>
<dbReference type="PANTHER" id="PTHR43817:SF1">
    <property type="entry name" value="HYDROLASE, FAMILY 43, PUTATIVE (AFU_ORTHOLOGUE AFUA_3G01660)-RELATED"/>
    <property type="match status" value="1"/>
</dbReference>
<keyword evidence="2 8" id="KW-0732">Signal</keyword>
<accession>A0A1G9R2T2</accession>
<evidence type="ECO:0000256" key="2">
    <source>
        <dbReference type="ARBA" id="ARBA00022729"/>
    </source>
</evidence>
<dbReference type="OrthoDB" id="177947at2"/>
<dbReference type="STRING" id="563176.SAMN04488090_2712"/>
<reference evidence="9 10" key="1">
    <citation type="submission" date="2016-10" db="EMBL/GenBank/DDBJ databases">
        <authorList>
            <person name="de Groot N.N."/>
        </authorList>
    </citation>
    <scope>NUCLEOTIDE SEQUENCE [LARGE SCALE GENOMIC DNA]</scope>
    <source>
        <strain evidence="9 10">DSM 21668</strain>
    </source>
</reference>
<keyword evidence="10" id="KW-1185">Reference proteome</keyword>
<protein>
    <submittedName>
        <fullName evidence="9">Beta-xylosidase, GH43 family</fullName>
    </submittedName>
</protein>
<dbReference type="EMBL" id="FNGS01000005">
    <property type="protein sequence ID" value="SDM17612.1"/>
    <property type="molecule type" value="Genomic_DNA"/>
</dbReference>
<feature type="site" description="Important for catalytic activity, responsible for pKa modulation of the active site Glu and correct orientation of both the proton donor and substrate" evidence="5">
    <location>
        <position position="142"/>
    </location>
</feature>
<evidence type="ECO:0000256" key="4">
    <source>
        <dbReference type="ARBA" id="ARBA00023295"/>
    </source>
</evidence>
<dbReference type="GO" id="GO:0005975">
    <property type="term" value="P:carbohydrate metabolic process"/>
    <property type="evidence" value="ECO:0007669"/>
    <property type="project" value="InterPro"/>
</dbReference>
<evidence type="ECO:0000256" key="1">
    <source>
        <dbReference type="ARBA" id="ARBA00009865"/>
    </source>
</evidence>
<dbReference type="SUPFAM" id="SSF75005">
    <property type="entry name" value="Arabinanase/levansucrase/invertase"/>
    <property type="match status" value="1"/>
</dbReference>
<dbReference type="CDD" id="cd18820">
    <property type="entry name" value="GH43_LbAraf43-like"/>
    <property type="match status" value="1"/>
</dbReference>
<dbReference type="Proteomes" id="UP000198901">
    <property type="component" value="Unassembled WGS sequence"/>
</dbReference>
<dbReference type="GO" id="GO:0004553">
    <property type="term" value="F:hydrolase activity, hydrolyzing O-glycosyl compounds"/>
    <property type="evidence" value="ECO:0007669"/>
    <property type="project" value="InterPro"/>
</dbReference>